<dbReference type="AlphaFoldDB" id="A0A7X6DS20"/>
<comment type="catalytic activity">
    <reaction evidence="3">
        <text>L-glutaminyl-[protein] + H2O = L-glutamyl-[protein] + NH4(+)</text>
        <dbReference type="Rhea" id="RHEA:16441"/>
        <dbReference type="Rhea" id="RHEA-COMP:10207"/>
        <dbReference type="Rhea" id="RHEA-COMP:10208"/>
        <dbReference type="ChEBI" id="CHEBI:15377"/>
        <dbReference type="ChEBI" id="CHEBI:28938"/>
        <dbReference type="ChEBI" id="CHEBI:29973"/>
        <dbReference type="ChEBI" id="CHEBI:30011"/>
        <dbReference type="EC" id="3.5.1.44"/>
    </reaction>
</comment>
<proteinExistence type="inferred from homology"/>
<dbReference type="InterPro" id="IPR011324">
    <property type="entry name" value="Cytotoxic_necrot_fac-like_cat"/>
</dbReference>
<dbReference type="CDD" id="cd16352">
    <property type="entry name" value="CheD"/>
    <property type="match status" value="1"/>
</dbReference>
<dbReference type="SUPFAM" id="SSF64438">
    <property type="entry name" value="CNF1/YfiH-like putative cysteine hydrolases"/>
    <property type="match status" value="1"/>
</dbReference>
<dbReference type="InterPro" id="IPR038592">
    <property type="entry name" value="CheD-like_sf"/>
</dbReference>
<dbReference type="Pfam" id="PF03975">
    <property type="entry name" value="CheD"/>
    <property type="match status" value="1"/>
</dbReference>
<evidence type="ECO:0000256" key="1">
    <source>
        <dbReference type="ARBA" id="ARBA00022500"/>
    </source>
</evidence>
<organism evidence="4 5">
    <name type="scientific">Candidatus Manganitrophus noduliformans</name>
    <dbReference type="NCBI Taxonomy" id="2606439"/>
    <lineage>
        <taxon>Bacteria</taxon>
        <taxon>Pseudomonadati</taxon>
        <taxon>Nitrospirota</taxon>
        <taxon>Nitrospiria</taxon>
        <taxon>Candidatus Troglogloeales</taxon>
        <taxon>Candidatus Manganitrophaceae</taxon>
        <taxon>Candidatus Manganitrophus</taxon>
    </lineage>
</organism>
<dbReference type="Proteomes" id="UP000534783">
    <property type="component" value="Unassembled WGS sequence"/>
</dbReference>
<keyword evidence="5" id="KW-1185">Reference proteome</keyword>
<evidence type="ECO:0000256" key="2">
    <source>
        <dbReference type="ARBA" id="ARBA00022801"/>
    </source>
</evidence>
<comment type="function">
    <text evidence="3">Probably deamidates glutamine residues to glutamate on methyl-accepting chemotaxis receptors (MCPs), playing an important role in chemotaxis.</text>
</comment>
<comment type="caution">
    <text evidence="4">The sequence shown here is derived from an EMBL/GenBank/DDBJ whole genome shotgun (WGS) entry which is preliminary data.</text>
</comment>
<sequence length="148" mass="15896">MKVYLHPGQFRVSSEPAAVTTILGSCVAVCLWDPLLKVGGINHYLLPHWAGGVAASFRYGNVAVQCLIESLLSLGCVKERLVAKLFGGACVIEAFKEGENHLGMKNVGVARRLLEEAGIGIIGEDVGGRYGRKLIFQTDDGVVWVKSL</sequence>
<evidence type="ECO:0000313" key="5">
    <source>
        <dbReference type="Proteomes" id="UP000534783"/>
    </source>
</evidence>
<keyword evidence="2 3" id="KW-0378">Hydrolase</keyword>
<accession>A0A7X6DS20</accession>
<dbReference type="HAMAP" id="MF_01440">
    <property type="entry name" value="CheD"/>
    <property type="match status" value="1"/>
</dbReference>
<dbReference type="GO" id="GO:0006935">
    <property type="term" value="P:chemotaxis"/>
    <property type="evidence" value="ECO:0007669"/>
    <property type="project" value="UniProtKB-UniRule"/>
</dbReference>
<dbReference type="PANTHER" id="PTHR35147">
    <property type="entry name" value="CHEMORECEPTOR GLUTAMINE DEAMIDASE CHED-RELATED"/>
    <property type="match status" value="1"/>
</dbReference>
<dbReference type="EC" id="3.5.1.44" evidence="3"/>
<gene>
    <name evidence="3" type="primary">cheD</name>
    <name evidence="4" type="ORF">MNODULE_15745</name>
</gene>
<comment type="similarity">
    <text evidence="3">Belongs to the CheD family.</text>
</comment>
<dbReference type="Gene3D" id="3.30.1330.200">
    <property type="match status" value="1"/>
</dbReference>
<dbReference type="GO" id="GO:0050568">
    <property type="term" value="F:protein-glutamine glutaminase activity"/>
    <property type="evidence" value="ECO:0007669"/>
    <property type="project" value="UniProtKB-UniRule"/>
</dbReference>
<protein>
    <recommendedName>
        <fullName evidence="3">Probable chemoreceptor glutamine deamidase CheD</fullName>
        <ecNumber evidence="3">3.5.1.44</ecNumber>
    </recommendedName>
</protein>
<evidence type="ECO:0000313" key="4">
    <source>
        <dbReference type="EMBL" id="NKE72202.1"/>
    </source>
</evidence>
<evidence type="ECO:0000256" key="3">
    <source>
        <dbReference type="HAMAP-Rule" id="MF_01440"/>
    </source>
</evidence>
<dbReference type="PROSITE" id="PS51257">
    <property type="entry name" value="PROKAR_LIPOPROTEIN"/>
    <property type="match status" value="1"/>
</dbReference>
<dbReference type="PANTHER" id="PTHR35147:SF1">
    <property type="entry name" value="CHEMORECEPTOR GLUTAMINE DEAMIDASE CHED-RELATED"/>
    <property type="match status" value="1"/>
</dbReference>
<name>A0A7X6DS20_9BACT</name>
<reference evidence="4 5" key="1">
    <citation type="journal article" date="2020" name="Nature">
        <title>Bacterial chemolithoautotrophy via manganese oxidation.</title>
        <authorList>
            <person name="Yu H."/>
            <person name="Leadbetter J.R."/>
        </authorList>
    </citation>
    <scope>NUCLEOTIDE SEQUENCE [LARGE SCALE GENOMIC DNA]</scope>
    <source>
        <strain evidence="4 5">Mn-1</strain>
    </source>
</reference>
<dbReference type="InterPro" id="IPR005659">
    <property type="entry name" value="Chemorcpt_Glu_NH3ase_CheD"/>
</dbReference>
<dbReference type="EMBL" id="VTOW01000003">
    <property type="protein sequence ID" value="NKE72202.1"/>
    <property type="molecule type" value="Genomic_DNA"/>
</dbReference>
<keyword evidence="1 3" id="KW-0145">Chemotaxis</keyword>